<keyword evidence="2" id="KW-1185">Reference proteome</keyword>
<dbReference type="EMBL" id="QNUK01000428">
    <property type="protein sequence ID" value="KAF5893550.1"/>
    <property type="molecule type" value="Genomic_DNA"/>
</dbReference>
<keyword evidence="1" id="KW-0436">Ligase</keyword>
<accession>A0A8J4XC08</accession>
<reference evidence="1" key="1">
    <citation type="submission" date="2020-07" db="EMBL/GenBank/DDBJ databases">
        <title>Clarias magur genome sequencing, assembly and annotation.</title>
        <authorList>
            <person name="Kushwaha B."/>
            <person name="Kumar R."/>
            <person name="Das P."/>
            <person name="Joshi C.G."/>
            <person name="Kumar D."/>
            <person name="Nagpure N.S."/>
            <person name="Pandey M."/>
            <person name="Agarwal S."/>
            <person name="Srivastava S."/>
            <person name="Singh M."/>
            <person name="Sahoo L."/>
            <person name="Jayasankar P."/>
            <person name="Meher P.K."/>
            <person name="Koringa P.G."/>
            <person name="Iquebal M.A."/>
            <person name="Das S.P."/>
            <person name="Bit A."/>
            <person name="Patnaik S."/>
            <person name="Patel N."/>
            <person name="Shah T.M."/>
            <person name="Hinsu A."/>
            <person name="Jena J.K."/>
        </authorList>
    </citation>
    <scope>NUCLEOTIDE SEQUENCE</scope>
    <source>
        <strain evidence="1">CIFAMagur01</strain>
        <tissue evidence="1">Testis</tissue>
    </source>
</reference>
<dbReference type="AlphaFoldDB" id="A0A8J4XC08"/>
<evidence type="ECO:0000313" key="1">
    <source>
        <dbReference type="EMBL" id="KAF5893550.1"/>
    </source>
</evidence>
<name>A0A8J4XC08_CLAMG</name>
<proteinExistence type="predicted"/>
<comment type="caution">
    <text evidence="1">The sequence shown here is derived from an EMBL/GenBank/DDBJ whole genome shotgun (WGS) entry which is preliminary data.</text>
</comment>
<dbReference type="Proteomes" id="UP000727407">
    <property type="component" value="Unassembled WGS sequence"/>
</dbReference>
<protein>
    <submittedName>
        <fullName evidence="1">Formate--tetrahydrofolate ligase</fullName>
    </submittedName>
</protein>
<organism evidence="1 2">
    <name type="scientific">Clarias magur</name>
    <name type="common">Asian catfish</name>
    <name type="synonym">Macropteronotus magur</name>
    <dbReference type="NCBI Taxonomy" id="1594786"/>
    <lineage>
        <taxon>Eukaryota</taxon>
        <taxon>Metazoa</taxon>
        <taxon>Chordata</taxon>
        <taxon>Craniata</taxon>
        <taxon>Vertebrata</taxon>
        <taxon>Euteleostomi</taxon>
        <taxon>Actinopterygii</taxon>
        <taxon>Neopterygii</taxon>
        <taxon>Teleostei</taxon>
        <taxon>Ostariophysi</taxon>
        <taxon>Siluriformes</taxon>
        <taxon>Clariidae</taxon>
        <taxon>Clarias</taxon>
    </lineage>
</organism>
<dbReference type="GO" id="GO:0016874">
    <property type="term" value="F:ligase activity"/>
    <property type="evidence" value="ECO:0007669"/>
    <property type="project" value="UniProtKB-KW"/>
</dbReference>
<evidence type="ECO:0000313" key="2">
    <source>
        <dbReference type="Proteomes" id="UP000727407"/>
    </source>
</evidence>
<sequence>MAGERGLSQGPSFRRYRDHAITLTRHVPARDICIPLLKALALSAPVCVNSYGVSRIRAVSLANGNKVLFKDLAICLAEAPEASDTPGLFS</sequence>
<gene>
    <name evidence="1" type="primary">fhs</name>
    <name evidence="1" type="ORF">DAT39_016751</name>
</gene>